<evidence type="ECO:0000259" key="2">
    <source>
        <dbReference type="PROSITE" id="PS50108"/>
    </source>
</evidence>
<dbReference type="Proteomes" id="UP000015453">
    <property type="component" value="Unassembled WGS sequence"/>
</dbReference>
<organism evidence="3 4">
    <name type="scientific">Genlisea aurea</name>
    <dbReference type="NCBI Taxonomy" id="192259"/>
    <lineage>
        <taxon>Eukaryota</taxon>
        <taxon>Viridiplantae</taxon>
        <taxon>Streptophyta</taxon>
        <taxon>Embryophyta</taxon>
        <taxon>Tracheophyta</taxon>
        <taxon>Spermatophyta</taxon>
        <taxon>Magnoliopsida</taxon>
        <taxon>eudicotyledons</taxon>
        <taxon>Gunneridae</taxon>
        <taxon>Pentapetalae</taxon>
        <taxon>asterids</taxon>
        <taxon>lamiids</taxon>
        <taxon>Lamiales</taxon>
        <taxon>Lentibulariaceae</taxon>
        <taxon>Genlisea</taxon>
    </lineage>
</organism>
<dbReference type="PANTHER" id="PTHR46325">
    <property type="entry name" value="CRIB DOMAIN-CONTAINING PROTEIN RIC8"/>
    <property type="match status" value="1"/>
</dbReference>
<dbReference type="CDD" id="cd00132">
    <property type="entry name" value="CRIB"/>
    <property type="match status" value="1"/>
</dbReference>
<gene>
    <name evidence="3" type="ORF">M569_05741</name>
</gene>
<feature type="domain" description="CRIB" evidence="2">
    <location>
        <begin position="29"/>
        <end position="42"/>
    </location>
</feature>
<evidence type="ECO:0000313" key="4">
    <source>
        <dbReference type="Proteomes" id="UP000015453"/>
    </source>
</evidence>
<protein>
    <recommendedName>
        <fullName evidence="2">CRIB domain-containing protein</fullName>
    </recommendedName>
</protein>
<dbReference type="AlphaFoldDB" id="S8CQK9"/>
<reference evidence="3 4" key="1">
    <citation type="journal article" date="2013" name="BMC Genomics">
        <title>The miniature genome of a carnivorous plant Genlisea aurea contains a low number of genes and short non-coding sequences.</title>
        <authorList>
            <person name="Leushkin E.V."/>
            <person name="Sutormin R.A."/>
            <person name="Nabieva E.R."/>
            <person name="Penin A.A."/>
            <person name="Kondrashov A.S."/>
            <person name="Logacheva M.D."/>
        </authorList>
    </citation>
    <scope>NUCLEOTIDE SEQUENCE [LARGE SCALE GENOMIC DNA]</scope>
</reference>
<name>S8CQK9_9LAMI</name>
<sequence>MGSKMKGIYKGFKYSLTQLFGSKEREMEIGNPTDVKHIAHIGWDGPSGSSAPSWMNEFKAGQDFPSCGRSALPPWPSSQDDFERSMQQHHRGFETGADLVDDLEKKTTGRKKKSLSSSSPRFFSSSFPGKAKSKMCRDGSRILRRQASLDV</sequence>
<dbReference type="Pfam" id="PF00786">
    <property type="entry name" value="PBD"/>
    <property type="match status" value="1"/>
</dbReference>
<comment type="caution">
    <text evidence="3">The sequence shown here is derived from an EMBL/GenBank/DDBJ whole genome shotgun (WGS) entry which is preliminary data.</text>
</comment>
<evidence type="ECO:0000256" key="1">
    <source>
        <dbReference type="SAM" id="MobiDB-lite"/>
    </source>
</evidence>
<dbReference type="InterPro" id="IPR000095">
    <property type="entry name" value="CRIB_dom"/>
</dbReference>
<proteinExistence type="predicted"/>
<feature type="region of interest" description="Disordered" evidence="1">
    <location>
        <begin position="65"/>
        <end position="151"/>
    </location>
</feature>
<evidence type="ECO:0000313" key="3">
    <source>
        <dbReference type="EMBL" id="EPS69030.1"/>
    </source>
</evidence>
<feature type="compositionally biased region" description="Low complexity" evidence="1">
    <location>
        <begin position="115"/>
        <end position="130"/>
    </location>
</feature>
<dbReference type="FunFam" id="3.90.810.10:FF:000029">
    <property type="entry name" value="Elongation factor Ts, mitochondrial"/>
    <property type="match status" value="1"/>
</dbReference>
<dbReference type="InterPro" id="IPR036936">
    <property type="entry name" value="CRIB_dom_sf"/>
</dbReference>
<dbReference type="Gene3D" id="3.90.810.10">
    <property type="entry name" value="CRIB domain"/>
    <property type="match status" value="1"/>
</dbReference>
<accession>S8CQK9</accession>
<dbReference type="PANTHER" id="PTHR46325:SF20">
    <property type="entry name" value="CRIB DOMAIN-CONTAINING PROTEIN RIC10"/>
    <property type="match status" value="1"/>
</dbReference>
<dbReference type="SMART" id="SM00285">
    <property type="entry name" value="PBD"/>
    <property type="match status" value="1"/>
</dbReference>
<dbReference type="EMBL" id="AUSU01002316">
    <property type="protein sequence ID" value="EPS69030.1"/>
    <property type="molecule type" value="Genomic_DNA"/>
</dbReference>
<keyword evidence="4" id="KW-1185">Reference proteome</keyword>
<dbReference type="PROSITE" id="PS50108">
    <property type="entry name" value="CRIB"/>
    <property type="match status" value="1"/>
</dbReference>
<dbReference type="OrthoDB" id="4206278at2759"/>